<feature type="disulfide bond" evidence="9">
    <location>
        <begin position="135"/>
        <end position="170"/>
    </location>
</feature>
<evidence type="ECO:0000256" key="6">
    <source>
        <dbReference type="ARBA" id="ARBA00023136"/>
    </source>
</evidence>
<dbReference type="InterPro" id="IPR009033">
    <property type="entry name" value="Calreticulin/calnexin_P_dom_sf"/>
</dbReference>
<dbReference type="SUPFAM" id="SSF63887">
    <property type="entry name" value="P-domain of calnexin/calreticulin"/>
    <property type="match status" value="1"/>
</dbReference>
<evidence type="ECO:0000256" key="5">
    <source>
        <dbReference type="ARBA" id="ARBA00022989"/>
    </source>
</evidence>
<evidence type="ECO:0000256" key="11">
    <source>
        <dbReference type="SAM" id="MobiDB-lite"/>
    </source>
</evidence>
<comment type="similarity">
    <text evidence="2 10">Belongs to the calreticulin family.</text>
</comment>
<dbReference type="eggNOG" id="KOG0675">
    <property type="taxonomic scope" value="Eukaryota"/>
</dbReference>
<dbReference type="AlphaFoldDB" id="M7XQ32"/>
<feature type="chain" id="PRO_5004088071" description="Calnexin" evidence="10">
    <location>
        <begin position="32"/>
        <end position="593"/>
    </location>
</feature>
<dbReference type="InterPro" id="IPR018124">
    <property type="entry name" value="Calret/calnex_CS"/>
</dbReference>
<dbReference type="PANTHER" id="PTHR11073:SF1">
    <property type="entry name" value="CALNEXIN 14D-RELATED"/>
    <property type="match status" value="1"/>
</dbReference>
<evidence type="ECO:0000313" key="12">
    <source>
        <dbReference type="EMBL" id="EMS26034.1"/>
    </source>
</evidence>
<protein>
    <recommendedName>
        <fullName evidence="8">Calnexin</fullName>
    </recommendedName>
</protein>
<dbReference type="FunFam" id="2.10.250.10:FF:000001">
    <property type="entry name" value="Calnexin homolog"/>
    <property type="match status" value="1"/>
</dbReference>
<dbReference type="Gene3D" id="2.10.250.10">
    <property type="entry name" value="Calreticulin/calnexin, P domain"/>
    <property type="match status" value="1"/>
</dbReference>
<dbReference type="FunFam" id="2.60.120.200:FF:000011">
    <property type="entry name" value="Probable calnexin"/>
    <property type="match status" value="1"/>
</dbReference>
<dbReference type="Gene3D" id="2.60.120.200">
    <property type="match status" value="1"/>
</dbReference>
<dbReference type="Proteomes" id="UP000016926">
    <property type="component" value="Unassembled WGS sequence"/>
</dbReference>
<dbReference type="RefSeq" id="XP_016277153.1">
    <property type="nucleotide sequence ID" value="XM_016414146.1"/>
</dbReference>
<name>M7XQ32_RHOT1</name>
<dbReference type="GO" id="GO:0005789">
    <property type="term" value="C:endoplasmic reticulum membrane"/>
    <property type="evidence" value="ECO:0007669"/>
    <property type="project" value="UniProtKB-SubCell"/>
</dbReference>
<keyword evidence="10" id="KW-0732">Signal</keyword>
<feature type="region of interest" description="Disordered" evidence="11">
    <location>
        <begin position="234"/>
        <end position="321"/>
    </location>
</feature>
<dbReference type="GeneID" id="27364475"/>
<dbReference type="PROSITE" id="PS00803">
    <property type="entry name" value="CALRETICULIN_1"/>
    <property type="match status" value="1"/>
</dbReference>
<reference evidence="12 13" key="1">
    <citation type="journal article" date="2012" name="Nat. Commun.">
        <title>A multi-omic map of the lipid-producing yeast Rhodosporidium toruloides.</title>
        <authorList>
            <person name="Zhu Z."/>
            <person name="Zhang S."/>
            <person name="Liu H."/>
            <person name="Shen H."/>
            <person name="Lin X."/>
            <person name="Yang F."/>
            <person name="Zhou Y.J."/>
            <person name="Jin G."/>
            <person name="Ye M."/>
            <person name="Zou H."/>
            <person name="Zou H."/>
            <person name="Zhao Z.K."/>
        </authorList>
    </citation>
    <scope>NUCLEOTIDE SEQUENCE [LARGE SCALE GENOMIC DNA]</scope>
    <source>
        <strain evidence="12 13">NP11</strain>
    </source>
</reference>
<dbReference type="GO" id="GO:0036503">
    <property type="term" value="P:ERAD pathway"/>
    <property type="evidence" value="ECO:0007669"/>
    <property type="project" value="TreeGrafter"/>
</dbReference>
<feature type="compositionally biased region" description="Basic and acidic residues" evidence="11">
    <location>
        <begin position="246"/>
        <end position="258"/>
    </location>
</feature>
<evidence type="ECO:0000256" key="9">
    <source>
        <dbReference type="PIRSR" id="PIRSR601580-3"/>
    </source>
</evidence>
<evidence type="ECO:0000256" key="4">
    <source>
        <dbReference type="ARBA" id="ARBA00022824"/>
    </source>
</evidence>
<dbReference type="Pfam" id="PF00262">
    <property type="entry name" value="Calreticulin"/>
    <property type="match status" value="1"/>
</dbReference>
<dbReference type="GO" id="GO:0051082">
    <property type="term" value="F:unfolded protein binding"/>
    <property type="evidence" value="ECO:0007669"/>
    <property type="project" value="InterPro"/>
</dbReference>
<evidence type="ECO:0000256" key="7">
    <source>
        <dbReference type="ARBA" id="ARBA00023186"/>
    </source>
</evidence>
<organism evidence="12 13">
    <name type="scientific">Rhodotorula toruloides (strain NP11)</name>
    <name type="common">Yeast</name>
    <name type="synonym">Rhodosporidium toruloides</name>
    <dbReference type="NCBI Taxonomy" id="1130832"/>
    <lineage>
        <taxon>Eukaryota</taxon>
        <taxon>Fungi</taxon>
        <taxon>Dikarya</taxon>
        <taxon>Basidiomycota</taxon>
        <taxon>Pucciniomycotina</taxon>
        <taxon>Microbotryomycetes</taxon>
        <taxon>Sporidiobolales</taxon>
        <taxon>Sporidiobolaceae</taxon>
        <taxon>Rhodotorula</taxon>
    </lineage>
</organism>
<dbReference type="HOGENOM" id="CLU_018224_1_2_1"/>
<evidence type="ECO:0000256" key="3">
    <source>
        <dbReference type="ARBA" id="ARBA00022692"/>
    </source>
</evidence>
<evidence type="ECO:0000256" key="2">
    <source>
        <dbReference type="ARBA" id="ARBA00010983"/>
    </source>
</evidence>
<accession>M7XQ32</accession>
<dbReference type="PANTHER" id="PTHR11073">
    <property type="entry name" value="CALRETICULIN AND CALNEXIN"/>
    <property type="match status" value="1"/>
</dbReference>
<keyword evidence="9" id="KW-1015">Disulfide bond</keyword>
<keyword evidence="6 10" id="KW-0472">Membrane</keyword>
<dbReference type="InterPro" id="IPR001580">
    <property type="entry name" value="Calret/calnex"/>
</dbReference>
<evidence type="ECO:0000313" key="13">
    <source>
        <dbReference type="Proteomes" id="UP000016926"/>
    </source>
</evidence>
<dbReference type="PRINTS" id="PR00626">
    <property type="entry name" value="CALRETICULIN"/>
</dbReference>
<keyword evidence="13" id="KW-1185">Reference proteome</keyword>
<comment type="subcellular location">
    <subcellularLocation>
        <location evidence="1">Endoplasmic reticulum membrane</location>
        <topology evidence="1">Single-pass membrane protein</topology>
    </subcellularLocation>
</comment>
<gene>
    <name evidence="12" type="ORF">RHTO_00462</name>
</gene>
<keyword evidence="4 10" id="KW-0256">Endoplasmic reticulum</keyword>
<feature type="transmembrane region" description="Helical" evidence="10">
    <location>
        <begin position="496"/>
        <end position="520"/>
    </location>
</feature>
<dbReference type="GO" id="GO:0005509">
    <property type="term" value="F:calcium ion binding"/>
    <property type="evidence" value="ECO:0007669"/>
    <property type="project" value="InterPro"/>
</dbReference>
<dbReference type="OrthoDB" id="1938156at2759"/>
<dbReference type="EMBL" id="KB722642">
    <property type="protein sequence ID" value="EMS26034.1"/>
    <property type="molecule type" value="Genomic_DNA"/>
</dbReference>
<evidence type="ECO:0000256" key="8">
    <source>
        <dbReference type="ARBA" id="ARBA00040224"/>
    </source>
</evidence>
<sequence length="593" mass="64772">MQSSAQSHRHVMRYALLPLSAIVALLVSAESAPQFTPSSVQGVFVEQFSSDVIGDRWSPSRATKEEKQGEVFSYVGKWSVEEPTVLPGIPGDAGLVLKTKAAHHAISAPFDEVFDPEGKTLIVSYEVKLQKGLDCGGAYIKLLTDSDEGIHAEEFSDKTPYTLMFGPDRCGSTSKVHLIVRHRNPLSGEVEEKHLAAPPSPKLSKTTALYTLLIRPDQTYEIRINDEKVKSGSLLEDFAPPFNPPKEVDDPSDSKPEDWVETPKIPDPDAVKPADWDEDAPASIPDPDAEKPEDWLEDEPTTVPDPEAQKPEEWDDEDDGDWIAPMVPNPRCEGVSGCGPWKRPEIPNPEYKGKWFAPLIDNPEYKGQWKPRKIPNPDYYEDLTPADLTPIAGVGFELWSMTDSILFDNIYIGTSESDLAQFVSETYAIKAPLEAAQEAAETAKEEAESEKAMKKLNLGDEPDYKVDPVGWARFKAQQFFDEAVVDPKKALVENPLTGGVLGVVFASIIGMIGVLLSLVLPAAASTPTAQKASARVQDAASTASAKAQQVVDEQVAPVAAAGKEKVEEVVEGVKTRATRAKKAAEEKQKEESS</sequence>
<evidence type="ECO:0000256" key="1">
    <source>
        <dbReference type="ARBA" id="ARBA00004389"/>
    </source>
</evidence>
<proteinExistence type="inferred from homology"/>
<feature type="compositionally biased region" description="Basic and acidic residues" evidence="11">
    <location>
        <begin position="264"/>
        <end position="275"/>
    </location>
</feature>
<dbReference type="InterPro" id="IPR013320">
    <property type="entry name" value="ConA-like_dom_sf"/>
</dbReference>
<keyword evidence="5 10" id="KW-1133">Transmembrane helix</keyword>
<feature type="signal peptide" evidence="10">
    <location>
        <begin position="1"/>
        <end position="31"/>
    </location>
</feature>
<dbReference type="SUPFAM" id="SSF49899">
    <property type="entry name" value="Concanavalin A-like lectins/glucanases"/>
    <property type="match status" value="1"/>
</dbReference>
<dbReference type="PROSITE" id="PS00804">
    <property type="entry name" value="CALRETICULIN_2"/>
    <property type="match status" value="1"/>
</dbReference>
<keyword evidence="3 10" id="KW-0812">Transmembrane</keyword>
<evidence type="ECO:0000256" key="10">
    <source>
        <dbReference type="RuleBase" id="RU362126"/>
    </source>
</evidence>
<dbReference type="GO" id="GO:0006457">
    <property type="term" value="P:protein folding"/>
    <property type="evidence" value="ECO:0007669"/>
    <property type="project" value="InterPro"/>
</dbReference>
<keyword evidence="7 10" id="KW-0143">Chaperone</keyword>